<dbReference type="InterPro" id="IPR031315">
    <property type="entry name" value="LNS2/PITP"/>
</dbReference>
<dbReference type="GO" id="GO:0005737">
    <property type="term" value="C:cytoplasm"/>
    <property type="evidence" value="ECO:0007669"/>
    <property type="project" value="TreeGrafter"/>
</dbReference>
<keyword evidence="10" id="KW-1185">Reference proteome</keyword>
<dbReference type="Pfam" id="PF24694">
    <property type="entry name" value="LNS2_PITM1-3"/>
    <property type="match status" value="1"/>
</dbReference>
<evidence type="ECO:0000256" key="2">
    <source>
        <dbReference type="ARBA" id="ARBA00010316"/>
    </source>
</evidence>
<dbReference type="GO" id="GO:0031210">
    <property type="term" value="F:phosphatidylcholine binding"/>
    <property type="evidence" value="ECO:0007669"/>
    <property type="project" value="TreeGrafter"/>
</dbReference>
<evidence type="ECO:0000259" key="7">
    <source>
        <dbReference type="PROSITE" id="PS51043"/>
    </source>
</evidence>
<evidence type="ECO:0000313" key="10">
    <source>
        <dbReference type="Proteomes" id="UP000790347"/>
    </source>
</evidence>
<feature type="region of interest" description="Disordered" evidence="6">
    <location>
        <begin position="1313"/>
        <end position="1333"/>
    </location>
</feature>
<evidence type="ECO:0000256" key="4">
    <source>
        <dbReference type="ARBA" id="ARBA00022553"/>
    </source>
</evidence>
<keyword evidence="5" id="KW-0106">Calcium</keyword>
<gene>
    <name evidence="9" type="primary">PITPNM2</name>
    <name evidence="9" type="ORF">DERF_012142</name>
    <name evidence="8" type="ORF">HUG17_8931</name>
</gene>
<dbReference type="InterPro" id="IPR001666">
    <property type="entry name" value="PI_transfer"/>
</dbReference>
<dbReference type="GO" id="GO:0008526">
    <property type="term" value="F:phosphatidylinositol transfer activity"/>
    <property type="evidence" value="ECO:0007669"/>
    <property type="project" value="TreeGrafter"/>
</dbReference>
<dbReference type="SUPFAM" id="SSF55961">
    <property type="entry name" value="Bet v1-like"/>
    <property type="match status" value="1"/>
</dbReference>
<dbReference type="SMART" id="SM01127">
    <property type="entry name" value="DDHD"/>
    <property type="match status" value="1"/>
</dbReference>
<dbReference type="InterPro" id="IPR055261">
    <property type="entry name" value="PI_transfer_N"/>
</dbReference>
<dbReference type="InterPro" id="IPR036412">
    <property type="entry name" value="HAD-like_sf"/>
</dbReference>
<feature type="compositionally biased region" description="Low complexity" evidence="6">
    <location>
        <begin position="333"/>
        <end position="354"/>
    </location>
</feature>
<dbReference type="GO" id="GO:0012505">
    <property type="term" value="C:endomembrane system"/>
    <property type="evidence" value="ECO:0007669"/>
    <property type="project" value="UniProtKB-SubCell"/>
</dbReference>
<dbReference type="InterPro" id="IPR023214">
    <property type="entry name" value="HAD_sf"/>
</dbReference>
<reference evidence="9" key="1">
    <citation type="submission" date="2013-05" db="EMBL/GenBank/DDBJ databases">
        <authorList>
            <person name="Yim A.K.Y."/>
            <person name="Chan T.F."/>
            <person name="Ji K.M."/>
            <person name="Liu X.Y."/>
            <person name="Zhou J.W."/>
            <person name="Li R.Q."/>
            <person name="Yang K.Y."/>
            <person name="Li J."/>
            <person name="Li M."/>
            <person name="Law P.T.W."/>
            <person name="Wu Y.L."/>
            <person name="Cai Z.L."/>
            <person name="Qin H."/>
            <person name="Bao Y."/>
            <person name="Leung R.K.K."/>
            <person name="Ng P.K.S."/>
            <person name="Zou J."/>
            <person name="Zhong X.J."/>
            <person name="Ran P.X."/>
            <person name="Zhong N.S."/>
            <person name="Liu Z.G."/>
            <person name="Tsui S.K.W."/>
        </authorList>
    </citation>
    <scope>NUCLEOTIDE SEQUENCE</scope>
    <source>
        <strain evidence="9">Derf</strain>
        <tissue evidence="9">Whole organism</tissue>
    </source>
</reference>
<accession>A0A922HRZ4</accession>
<comment type="subcellular location">
    <subcellularLocation>
        <location evidence="1">Endomembrane system</location>
        <topology evidence="1">Peripheral membrane protein</topology>
    </subcellularLocation>
</comment>
<sequence>MLIKEYRIPMPLSVEEYKIAQLYMIAKKSREESQGTGSGVEIIQNEPYSDGPGGCGQYTYKIYHVGHHLPAWLKALLPKSALTVEEKAWNSYPYTKTRYTCPFIEKFSIEIETKYFDDCGHQSNVFNLPNSELNRQIDYIDIVEEQLVPASDCNQQDDDPRYYISTKTKRGPLSDNWIQEYWNDGKPIKPIMCAYKLCRVEFKYWGMQNKIERFIHESALRKTMLKAHQQAWVWQDEWVDLTMDDIRRLELETQEYLKKCMADQSEQQDQQQEQEQMNEENKENMATFESNHTLAGSTGTGSNKVINLNVIDKDNENNYDNFLHFETPNKLSSASVSKKNSISQYSIGSSNISSTRRDSDLDVGSDQTRKRKSFQSNLHSPSERLDIIETWRIETLARDSESSDDEFYDAEDINDEIQTNKIIEDESDDIFSTKFKQQFQSDLQHKVVREPEGSVSESPQYSPTHQPTCPISTLIIILHGGNVLDMNSLDVNLSKSHDINTFKTTMDSIIEKHYSHLCGRIALRYVACPPICHESLLVMLSLSPYSVQTSPNTDSVSHTFNSIPISALPLFAVSSFDYQENVIQTINECNKIYQEFIKSDDGKGFNGKVCLIGDSIGSILGFDALCTGSQNSIYDSQIIDNNTIKDELINKNSCHLSNPMISINDSQNSSSNDNNDDLDDDQMNKMNPLAKSRTMPMSVINQNNNGKQIQKQVYCKSLSHPGGDSITSTTSTQRSTNRLYINSVVRRRSSGSSDLAASKFDFEVGDFFMFGSMIGVVLTYRKLLSLDDKSFSLMKPACGNIYNLFHLNDPSALRLEPLLSARFSYIPAINVARYQKFPLGDGQPIHLLEYLQTFSYLFSNENLQVSHKDLVRRISEISLASNAPNSPMDNLNLPSITSITNRWWGTKRIDYTLYSPEGLNNFPTHSLPHLFHSSYWESSDVISFILRQINKVDLFTLNFIADSSKEIVFKPNQSREKWQRKRTSVKLKNVNANHRANDVIVKEGLEQVITGRFMYGPLDFVALSGEKIDIHMLCPKTGHWNYLDTELTDKTGRVQYVIPKEKALPSGLYQFKMVVRGDHTFLDLFMAVVPPKTEAVVFSIDGSLTASVSVSAKDPKVRAGAIDVVRFWQELGYLIVYITGRPDIQQQRVVSWLYQHNFPHGLIFFVDGFSTEPLKHKTEYLKTLSQRMEILIRSAYGSCKDISVYQSSDLKPEQIYIVGKVWKKQQLSMANILTDGYAVHLEQLRKSLLGRSNCQQQVNSRVTLPKGAFTGLRSRYQTKSVKRTISYPITTIAANNNNSPSSKVVPVLVLASSNNNQSPSGTGTSLNFTNTSS</sequence>
<dbReference type="SUPFAM" id="SSF56784">
    <property type="entry name" value="HAD-like"/>
    <property type="match status" value="1"/>
</dbReference>
<feature type="compositionally biased region" description="Low complexity" evidence="6">
    <location>
        <begin position="264"/>
        <end position="275"/>
    </location>
</feature>
<evidence type="ECO:0000256" key="6">
    <source>
        <dbReference type="SAM" id="MobiDB-lite"/>
    </source>
</evidence>
<evidence type="ECO:0000256" key="3">
    <source>
        <dbReference type="ARBA" id="ARBA00022481"/>
    </source>
</evidence>
<dbReference type="FunFam" id="3.40.50.1000:FF:000173">
    <property type="entry name" value="Membrane-associated phosphatidylinositol transfer protein 2"/>
    <property type="match status" value="1"/>
</dbReference>
<dbReference type="Pfam" id="PF02862">
    <property type="entry name" value="DDHD"/>
    <property type="match status" value="2"/>
</dbReference>
<dbReference type="PANTHER" id="PTHR10658:SF81">
    <property type="entry name" value="PROTEIN RETINAL DEGENERATION B"/>
    <property type="match status" value="1"/>
</dbReference>
<dbReference type="Pfam" id="PF24695">
    <property type="entry name" value="PITM1-3"/>
    <property type="match status" value="1"/>
</dbReference>
<comment type="caution">
    <text evidence="9">The sequence shown here is derived from an EMBL/GenBank/DDBJ whole genome shotgun (WGS) entry which is preliminary data.</text>
</comment>
<dbReference type="PROSITE" id="PS51043">
    <property type="entry name" value="DDHD"/>
    <property type="match status" value="1"/>
</dbReference>
<feature type="region of interest" description="Disordered" evidence="6">
    <location>
        <begin position="333"/>
        <end position="379"/>
    </location>
</feature>
<dbReference type="GO" id="GO:0008525">
    <property type="term" value="F:phosphatidylcholine transporter activity"/>
    <property type="evidence" value="ECO:0007669"/>
    <property type="project" value="TreeGrafter"/>
</dbReference>
<reference evidence="8" key="3">
    <citation type="journal article" date="2021" name="World Allergy Organ. J.">
        <title>Chromosome-level assembly of Dermatophagoides farinae genome and transcriptome reveals two novel allergens Der f 37 and Der f 39.</title>
        <authorList>
            <person name="Chen J."/>
            <person name="Cai Z."/>
            <person name="Fan D."/>
            <person name="Hu J."/>
            <person name="Hou Y."/>
            <person name="He Y."/>
            <person name="Zhang Z."/>
            <person name="Zhao Z."/>
            <person name="Gao P."/>
            <person name="Hu W."/>
            <person name="Sun J."/>
            <person name="Li J."/>
            <person name="Ji K."/>
        </authorList>
    </citation>
    <scope>NUCLEOTIDE SEQUENCE</scope>
    <source>
        <strain evidence="8">JKM2019</strain>
    </source>
</reference>
<dbReference type="Pfam" id="PF02121">
    <property type="entry name" value="IP_trans"/>
    <property type="match status" value="1"/>
</dbReference>
<dbReference type="EMBL" id="ASGP02000006">
    <property type="protein sequence ID" value="KAH9501284.1"/>
    <property type="molecule type" value="Genomic_DNA"/>
</dbReference>
<dbReference type="EMBL" id="SDOV01000008">
    <property type="protein sequence ID" value="KAH7637827.1"/>
    <property type="molecule type" value="Genomic_DNA"/>
</dbReference>
<dbReference type="InterPro" id="IPR004177">
    <property type="entry name" value="DDHD_dom"/>
</dbReference>
<proteinExistence type="inferred from homology"/>
<dbReference type="Proteomes" id="UP000828236">
    <property type="component" value="Unassembled WGS sequence"/>
</dbReference>
<feature type="region of interest" description="Disordered" evidence="6">
    <location>
        <begin position="660"/>
        <end position="686"/>
    </location>
</feature>
<dbReference type="PRINTS" id="PR00391">
    <property type="entry name" value="PITRANSFER"/>
</dbReference>
<evidence type="ECO:0000256" key="1">
    <source>
        <dbReference type="ARBA" id="ARBA00004184"/>
    </source>
</evidence>
<feature type="compositionally biased region" description="Polar residues" evidence="6">
    <location>
        <begin position="1314"/>
        <end position="1333"/>
    </location>
</feature>
<keyword evidence="3" id="KW-0488">Methylation</keyword>
<name>A0A922HRZ4_DERFA</name>
<dbReference type="InterPro" id="IPR023393">
    <property type="entry name" value="START-like_dom_sf"/>
</dbReference>
<dbReference type="OrthoDB" id="18453at2759"/>
<dbReference type="GO" id="GO:0046872">
    <property type="term" value="F:metal ion binding"/>
    <property type="evidence" value="ECO:0007669"/>
    <property type="project" value="InterPro"/>
</dbReference>
<dbReference type="PANTHER" id="PTHR10658">
    <property type="entry name" value="PHOSPHATIDYLINOSITOL TRANSFER PROTEIN"/>
    <property type="match status" value="1"/>
</dbReference>
<keyword evidence="4" id="KW-0597">Phosphoprotein</keyword>
<dbReference type="Proteomes" id="UP000790347">
    <property type="component" value="Unassembled WGS sequence"/>
</dbReference>
<dbReference type="Gene3D" id="3.30.530.20">
    <property type="match status" value="1"/>
</dbReference>
<dbReference type="FunFam" id="3.30.530.20:FF:000001">
    <property type="entry name" value="Phosphatidylinositol transfer protein membrane associated 2"/>
    <property type="match status" value="1"/>
</dbReference>
<dbReference type="SMART" id="SM00775">
    <property type="entry name" value="LNS2"/>
    <property type="match status" value="1"/>
</dbReference>
<feature type="region of interest" description="Disordered" evidence="6">
    <location>
        <begin position="262"/>
        <end position="283"/>
    </location>
</feature>
<protein>
    <submittedName>
        <fullName evidence="9">Membrane-associated phosphatidylinositol transfer protein 2</fullName>
    </submittedName>
    <submittedName>
        <fullName evidence="8">Protein retinal deration b-like</fullName>
    </submittedName>
</protein>
<dbReference type="GO" id="GO:0035091">
    <property type="term" value="F:phosphatidylinositol binding"/>
    <property type="evidence" value="ECO:0007669"/>
    <property type="project" value="TreeGrafter"/>
</dbReference>
<evidence type="ECO:0000256" key="5">
    <source>
        <dbReference type="ARBA" id="ARBA00022837"/>
    </source>
</evidence>
<reference evidence="8" key="2">
    <citation type="submission" date="2020-06" db="EMBL/GenBank/DDBJ databases">
        <authorList>
            <person name="Ji K."/>
            <person name="Li J."/>
        </authorList>
    </citation>
    <scope>NUCLEOTIDE SEQUENCE</scope>
    <source>
        <strain evidence="8">JKM2019</strain>
        <tissue evidence="8">Whole body</tissue>
    </source>
</reference>
<feature type="compositionally biased region" description="Low complexity" evidence="6">
    <location>
        <begin position="661"/>
        <end position="673"/>
    </location>
</feature>
<evidence type="ECO:0000313" key="9">
    <source>
        <dbReference type="EMBL" id="KAH9501284.1"/>
    </source>
</evidence>
<reference evidence="9" key="4">
    <citation type="journal article" date="2022" name="Res Sq">
        <title>Comparative Genomics Reveals Insights into the Divergent Evolution of Astigmatic Mites and Household Pest Adaptations.</title>
        <authorList>
            <person name="Xiong Q."/>
            <person name="Wan A.T.-Y."/>
            <person name="Liu X.-Y."/>
            <person name="Fung C.S.-H."/>
            <person name="Xiao X."/>
            <person name="Malainual N."/>
            <person name="Hou J."/>
            <person name="Wang L."/>
            <person name="Wang M."/>
            <person name="Yang K."/>
            <person name="Cui Y."/>
            <person name="Leung E."/>
            <person name="Nong W."/>
            <person name="Shin S.-K."/>
            <person name="Au S."/>
            <person name="Jeong K.Y."/>
            <person name="Chew F.T."/>
            <person name="Hui J."/>
            <person name="Leung T.F."/>
            <person name="Tungtrongchitr A."/>
            <person name="Zhong N."/>
            <person name="Liu Z."/>
            <person name="Tsui S."/>
        </authorList>
    </citation>
    <scope>NUCLEOTIDE SEQUENCE</scope>
    <source>
        <strain evidence="9">Derf</strain>
        <tissue evidence="9">Whole organism</tissue>
    </source>
</reference>
<evidence type="ECO:0000313" key="8">
    <source>
        <dbReference type="EMBL" id="KAH7637827.1"/>
    </source>
</evidence>
<comment type="similarity">
    <text evidence="2">Belongs to the PtdIns transfer protein family. PI transfer class IIA subfamily.</text>
</comment>
<dbReference type="Gene3D" id="3.40.50.1000">
    <property type="entry name" value="HAD superfamily/HAD-like"/>
    <property type="match status" value="1"/>
</dbReference>
<organism evidence="9 10">
    <name type="scientific">Dermatophagoides farinae</name>
    <name type="common">American house dust mite</name>
    <dbReference type="NCBI Taxonomy" id="6954"/>
    <lineage>
        <taxon>Eukaryota</taxon>
        <taxon>Metazoa</taxon>
        <taxon>Ecdysozoa</taxon>
        <taxon>Arthropoda</taxon>
        <taxon>Chelicerata</taxon>
        <taxon>Arachnida</taxon>
        <taxon>Acari</taxon>
        <taxon>Acariformes</taxon>
        <taxon>Sarcoptiformes</taxon>
        <taxon>Astigmata</taxon>
        <taxon>Psoroptidia</taxon>
        <taxon>Analgoidea</taxon>
        <taxon>Pyroglyphidae</taxon>
        <taxon>Dermatophagoidinae</taxon>
        <taxon>Dermatophagoides</taxon>
    </lineage>
</organism>
<feature type="domain" description="DDHD" evidence="7">
    <location>
        <begin position="760"/>
        <end position="951"/>
    </location>
</feature>